<evidence type="ECO:0000256" key="1">
    <source>
        <dbReference type="SAM" id="Phobius"/>
    </source>
</evidence>
<name>A0A943SS97_9FIRM</name>
<keyword evidence="1" id="KW-1133">Transmembrane helix</keyword>
<reference evidence="2" key="1">
    <citation type="submission" date="2021-02" db="EMBL/GenBank/DDBJ databases">
        <title>Infant gut strain persistence is associated with maternal origin, phylogeny, and functional potential including surface adhesion and iron acquisition.</title>
        <authorList>
            <person name="Lou Y.C."/>
        </authorList>
    </citation>
    <scope>NUCLEOTIDE SEQUENCE</scope>
    <source>
        <strain evidence="2">L3_060_052G1_dasL3_060_052G1_concoct_1</strain>
    </source>
</reference>
<comment type="caution">
    <text evidence="2">The sequence shown here is derived from an EMBL/GenBank/DDBJ whole genome shotgun (WGS) entry which is preliminary data.</text>
</comment>
<organism evidence="2 3">
    <name type="scientific">Peptoniphilus harei</name>
    <dbReference type="NCBI Taxonomy" id="54005"/>
    <lineage>
        <taxon>Bacteria</taxon>
        <taxon>Bacillati</taxon>
        <taxon>Bacillota</taxon>
        <taxon>Tissierellia</taxon>
        <taxon>Tissierellales</taxon>
        <taxon>Peptoniphilaceae</taxon>
        <taxon>Peptoniphilus</taxon>
    </lineage>
</organism>
<dbReference type="AlphaFoldDB" id="A0A943SS97"/>
<feature type="transmembrane region" description="Helical" evidence="1">
    <location>
        <begin position="9"/>
        <end position="28"/>
    </location>
</feature>
<evidence type="ECO:0000313" key="2">
    <source>
        <dbReference type="EMBL" id="MBS6535857.1"/>
    </source>
</evidence>
<accession>A0A943SS97</accession>
<proteinExistence type="predicted"/>
<sequence length="167" mass="18899">MFEQWENRLLLIVILILFAGSVSFWFVMTTVRGSEDLAKYNETEKTEYTKIFATRNKDYKDQTQEDSIQIILEFSEDNSKDANVAVMNYLSNVNGKLLSINGKSVSKDTLNPVVGGMYGKKSGLGLGVGLTPGTDVKTKNVYLVLVPKDAKFSDDLQERMDRYLKYK</sequence>
<dbReference type="EMBL" id="JAGZZP010000023">
    <property type="protein sequence ID" value="MBS6535857.1"/>
    <property type="molecule type" value="Genomic_DNA"/>
</dbReference>
<gene>
    <name evidence="2" type="ORF">KH327_08505</name>
</gene>
<keyword evidence="1" id="KW-0812">Transmembrane</keyword>
<evidence type="ECO:0000313" key="3">
    <source>
        <dbReference type="Proteomes" id="UP000748991"/>
    </source>
</evidence>
<dbReference type="Proteomes" id="UP000748991">
    <property type="component" value="Unassembled WGS sequence"/>
</dbReference>
<protein>
    <submittedName>
        <fullName evidence="2">Uncharacterized protein</fullName>
    </submittedName>
</protein>
<keyword evidence="1" id="KW-0472">Membrane</keyword>
<dbReference type="RefSeq" id="WP_278638623.1">
    <property type="nucleotide sequence ID" value="NZ_JAGZZP010000023.1"/>
</dbReference>